<dbReference type="PANTHER" id="PTHR43313">
    <property type="entry name" value="SHORT-CHAIN DEHYDROGENASE/REDUCTASE FAMILY 9C"/>
    <property type="match status" value="1"/>
</dbReference>
<keyword evidence="1" id="KW-0560">Oxidoreductase</keyword>
<dbReference type="InterPro" id="IPR002347">
    <property type="entry name" value="SDR_fam"/>
</dbReference>
<dbReference type="STRING" id="299467.A0A443RT46"/>
<sequence length="107" mass="11895">LWAVINNAGIVHYTICEFGASGIKLYEDMMNINTLGCVRVTKAFLPILRTVQQSRVIVVSSIAGKVDVPYLSAYSMSKFAVRSFANAIRRELKSFNVYVSIVEPAVY</sequence>
<evidence type="ECO:0000313" key="3">
    <source>
        <dbReference type="Proteomes" id="UP000288716"/>
    </source>
</evidence>
<dbReference type="Pfam" id="PF00106">
    <property type="entry name" value="adh_short"/>
    <property type="match status" value="1"/>
</dbReference>
<feature type="non-terminal residue" evidence="2">
    <location>
        <position position="107"/>
    </location>
</feature>
<dbReference type="InterPro" id="IPR020904">
    <property type="entry name" value="Sc_DH/Rdtase_CS"/>
</dbReference>
<dbReference type="EMBL" id="NCKV01039618">
    <property type="protein sequence ID" value="RWS18444.1"/>
    <property type="molecule type" value="Genomic_DNA"/>
</dbReference>
<keyword evidence="3" id="KW-1185">Reference proteome</keyword>
<dbReference type="OrthoDB" id="6422490at2759"/>
<reference evidence="2 3" key="1">
    <citation type="journal article" date="2018" name="Gigascience">
        <title>Genomes of trombidid mites reveal novel predicted allergens and laterally-transferred genes associated with secondary metabolism.</title>
        <authorList>
            <person name="Dong X."/>
            <person name="Chaisiri K."/>
            <person name="Xia D."/>
            <person name="Armstrong S.D."/>
            <person name="Fang Y."/>
            <person name="Donnelly M.J."/>
            <person name="Kadowaki T."/>
            <person name="McGarry J.W."/>
            <person name="Darby A.C."/>
            <person name="Makepeace B.L."/>
        </authorList>
    </citation>
    <scope>NUCLEOTIDE SEQUENCE [LARGE SCALE GENOMIC DNA]</scope>
    <source>
        <strain evidence="2">UoL-UT</strain>
    </source>
</reference>
<dbReference type="AlphaFoldDB" id="A0A443RT46"/>
<dbReference type="VEuPathDB" id="VectorBase:LDEU013596"/>
<feature type="non-terminal residue" evidence="2">
    <location>
        <position position="1"/>
    </location>
</feature>
<dbReference type="Gene3D" id="3.40.50.720">
    <property type="entry name" value="NAD(P)-binding Rossmann-like Domain"/>
    <property type="match status" value="1"/>
</dbReference>
<protein>
    <recommendedName>
        <fullName evidence="4">D-beta-hydroxybutyrate dehydrogenase-like protein</fullName>
    </recommendedName>
</protein>
<dbReference type="Proteomes" id="UP000288716">
    <property type="component" value="Unassembled WGS sequence"/>
</dbReference>
<dbReference type="GO" id="GO:0016491">
    <property type="term" value="F:oxidoreductase activity"/>
    <property type="evidence" value="ECO:0007669"/>
    <property type="project" value="UniProtKB-KW"/>
</dbReference>
<evidence type="ECO:0000313" key="2">
    <source>
        <dbReference type="EMBL" id="RWS18444.1"/>
    </source>
</evidence>
<evidence type="ECO:0000256" key="1">
    <source>
        <dbReference type="ARBA" id="ARBA00023002"/>
    </source>
</evidence>
<comment type="caution">
    <text evidence="2">The sequence shown here is derived from an EMBL/GenBank/DDBJ whole genome shotgun (WGS) entry which is preliminary data.</text>
</comment>
<dbReference type="GO" id="GO:0008202">
    <property type="term" value="P:steroid metabolic process"/>
    <property type="evidence" value="ECO:0007669"/>
    <property type="project" value="TreeGrafter"/>
</dbReference>
<dbReference type="SUPFAM" id="SSF51735">
    <property type="entry name" value="NAD(P)-binding Rossmann-fold domains"/>
    <property type="match status" value="1"/>
</dbReference>
<dbReference type="PROSITE" id="PS00061">
    <property type="entry name" value="ADH_SHORT"/>
    <property type="match status" value="1"/>
</dbReference>
<evidence type="ECO:0008006" key="4">
    <source>
        <dbReference type="Google" id="ProtNLM"/>
    </source>
</evidence>
<organism evidence="2 3">
    <name type="scientific">Leptotrombidium deliense</name>
    <dbReference type="NCBI Taxonomy" id="299467"/>
    <lineage>
        <taxon>Eukaryota</taxon>
        <taxon>Metazoa</taxon>
        <taxon>Ecdysozoa</taxon>
        <taxon>Arthropoda</taxon>
        <taxon>Chelicerata</taxon>
        <taxon>Arachnida</taxon>
        <taxon>Acari</taxon>
        <taxon>Acariformes</taxon>
        <taxon>Trombidiformes</taxon>
        <taxon>Prostigmata</taxon>
        <taxon>Anystina</taxon>
        <taxon>Parasitengona</taxon>
        <taxon>Trombiculoidea</taxon>
        <taxon>Trombiculidae</taxon>
        <taxon>Leptotrombidium</taxon>
    </lineage>
</organism>
<accession>A0A443RT46</accession>
<name>A0A443RT46_9ACAR</name>
<gene>
    <name evidence="2" type="ORF">B4U80_12499</name>
</gene>
<dbReference type="InterPro" id="IPR036291">
    <property type="entry name" value="NAD(P)-bd_dom_sf"/>
</dbReference>
<dbReference type="PANTHER" id="PTHR43313:SF36">
    <property type="entry name" value="D-BETA-HYDROXYBUTYRATE DEHYDROGENASE, MITOCHONDRIAL"/>
    <property type="match status" value="1"/>
</dbReference>
<proteinExistence type="predicted"/>